<dbReference type="InterPro" id="IPR001853">
    <property type="entry name" value="DSBA-like_thioredoxin_dom"/>
</dbReference>
<dbReference type="CDD" id="cd03024">
    <property type="entry name" value="DsbA_FrnE"/>
    <property type="match status" value="1"/>
</dbReference>
<evidence type="ECO:0000313" key="3">
    <source>
        <dbReference type="EMBL" id="GGK28995.1"/>
    </source>
</evidence>
<comment type="caution">
    <text evidence="3">The sequence shown here is derived from an EMBL/GenBank/DDBJ whole genome shotgun (WGS) entry which is preliminary data.</text>
</comment>
<gene>
    <name evidence="3" type="ORF">GCM10011583_71170</name>
</gene>
<dbReference type="Proteomes" id="UP000660265">
    <property type="component" value="Unassembled WGS sequence"/>
</dbReference>
<evidence type="ECO:0000313" key="4">
    <source>
        <dbReference type="Proteomes" id="UP000660265"/>
    </source>
</evidence>
<proteinExistence type="predicted"/>
<dbReference type="InterPro" id="IPR036249">
    <property type="entry name" value="Thioredoxin-like_sf"/>
</dbReference>
<feature type="region of interest" description="Disordered" evidence="1">
    <location>
        <begin position="1"/>
        <end position="22"/>
    </location>
</feature>
<dbReference type="Pfam" id="PF01323">
    <property type="entry name" value="DSBA"/>
    <property type="match status" value="1"/>
</dbReference>
<dbReference type="RefSeq" id="WP_189111722.1">
    <property type="nucleotide sequence ID" value="NZ_BMMV01000038.1"/>
</dbReference>
<reference evidence="4" key="1">
    <citation type="journal article" date="2019" name="Int. J. Syst. Evol. Microbiol.">
        <title>The Global Catalogue of Microorganisms (GCM) 10K type strain sequencing project: providing services to taxonomists for standard genome sequencing and annotation.</title>
        <authorList>
            <consortium name="The Broad Institute Genomics Platform"/>
            <consortium name="The Broad Institute Genome Sequencing Center for Infectious Disease"/>
            <person name="Wu L."/>
            <person name="Ma J."/>
        </authorList>
    </citation>
    <scope>NUCLEOTIDE SEQUENCE [LARGE SCALE GENOMIC DNA]</scope>
    <source>
        <strain evidence="4">CGMCC 4.7275</strain>
    </source>
</reference>
<dbReference type="Gene3D" id="3.40.30.10">
    <property type="entry name" value="Glutaredoxin"/>
    <property type="match status" value="1"/>
</dbReference>
<dbReference type="PANTHER" id="PTHR13887">
    <property type="entry name" value="GLUTATHIONE S-TRANSFERASE KAPPA"/>
    <property type="match status" value="1"/>
</dbReference>
<dbReference type="PANTHER" id="PTHR13887:SF41">
    <property type="entry name" value="THIOREDOXIN SUPERFAMILY PROTEIN"/>
    <property type="match status" value="1"/>
</dbReference>
<accession>A0ABQ2EWC0</accession>
<keyword evidence="4" id="KW-1185">Reference proteome</keyword>
<organism evidence="3 4">
    <name type="scientific">Streptomyces camponoticapitis</name>
    <dbReference type="NCBI Taxonomy" id="1616125"/>
    <lineage>
        <taxon>Bacteria</taxon>
        <taxon>Bacillati</taxon>
        <taxon>Actinomycetota</taxon>
        <taxon>Actinomycetes</taxon>
        <taxon>Kitasatosporales</taxon>
        <taxon>Streptomycetaceae</taxon>
        <taxon>Streptomyces</taxon>
    </lineage>
</organism>
<feature type="domain" description="DSBA-like thioredoxin" evidence="2">
    <location>
        <begin position="27"/>
        <end position="226"/>
    </location>
</feature>
<evidence type="ECO:0000259" key="2">
    <source>
        <dbReference type="Pfam" id="PF01323"/>
    </source>
</evidence>
<evidence type="ECO:0000256" key="1">
    <source>
        <dbReference type="SAM" id="MobiDB-lite"/>
    </source>
</evidence>
<dbReference type="SUPFAM" id="SSF52833">
    <property type="entry name" value="Thioredoxin-like"/>
    <property type="match status" value="1"/>
</dbReference>
<sequence>MTTDQNVDLTPTPTPTSTSSAGIDPIRVDVWSDIACPWCYIGKRKFERALTETGIPVEIEYHAYELAPDLPEEFEGSEQDYLEIRGFTADQVQPLLARIVAAAKAVGLDFDYDILRHTNMLKGHQLIRWAKAEGRQLDMVERILAAHFEEGRHVGQDKDLAELAAEIGLDREKALSALEEGRYADDVRADEARARQLGIQSVPFYVFENAYGVAGAQDPATFADILRQLAEKKREASQ</sequence>
<protein>
    <submittedName>
        <fullName evidence="3">DSBA oxidoreductase</fullName>
    </submittedName>
</protein>
<name>A0ABQ2EWC0_9ACTN</name>
<dbReference type="EMBL" id="BMMV01000038">
    <property type="protein sequence ID" value="GGK28995.1"/>
    <property type="molecule type" value="Genomic_DNA"/>
</dbReference>